<dbReference type="Pfam" id="PF01369">
    <property type="entry name" value="Sec7"/>
    <property type="match status" value="1"/>
</dbReference>
<evidence type="ECO:0000313" key="4">
    <source>
        <dbReference type="Proteomes" id="UP000595437"/>
    </source>
</evidence>
<gene>
    <name evidence="3" type="ORF">FKW44_019396</name>
</gene>
<dbReference type="Gene3D" id="1.10.1000.11">
    <property type="entry name" value="Arf Nucleotide-binding Site Opener,domain 2"/>
    <property type="match status" value="2"/>
</dbReference>
<dbReference type="PANTHER" id="PTHR10663">
    <property type="entry name" value="GUANYL-NUCLEOTIDE EXCHANGE FACTOR"/>
    <property type="match status" value="1"/>
</dbReference>
<dbReference type="EMBL" id="CP045902">
    <property type="protein sequence ID" value="QQP38729.1"/>
    <property type="molecule type" value="Genomic_DNA"/>
</dbReference>
<dbReference type="PROSITE" id="PS50190">
    <property type="entry name" value="SEC7"/>
    <property type="match status" value="1"/>
</dbReference>
<evidence type="ECO:0000259" key="2">
    <source>
        <dbReference type="PROSITE" id="PS50190"/>
    </source>
</evidence>
<dbReference type="InterPro" id="IPR023394">
    <property type="entry name" value="Sec7_C_sf"/>
</dbReference>
<feature type="non-terminal residue" evidence="3">
    <location>
        <position position="1"/>
    </location>
</feature>
<evidence type="ECO:0000256" key="1">
    <source>
        <dbReference type="SAM" id="MobiDB-lite"/>
    </source>
</evidence>
<dbReference type="GO" id="GO:0030036">
    <property type="term" value="P:actin cytoskeleton organization"/>
    <property type="evidence" value="ECO:0007669"/>
    <property type="project" value="TreeGrafter"/>
</dbReference>
<dbReference type="CDD" id="cd00171">
    <property type="entry name" value="Sec7"/>
    <property type="match status" value="1"/>
</dbReference>
<accession>A0A7T8GVR2</accession>
<organism evidence="3 4">
    <name type="scientific">Caligus rogercresseyi</name>
    <name type="common">Sea louse</name>
    <dbReference type="NCBI Taxonomy" id="217165"/>
    <lineage>
        <taxon>Eukaryota</taxon>
        <taxon>Metazoa</taxon>
        <taxon>Ecdysozoa</taxon>
        <taxon>Arthropoda</taxon>
        <taxon>Crustacea</taxon>
        <taxon>Multicrustacea</taxon>
        <taxon>Hexanauplia</taxon>
        <taxon>Copepoda</taxon>
        <taxon>Siphonostomatoida</taxon>
        <taxon>Caligidae</taxon>
        <taxon>Caligus</taxon>
    </lineage>
</organism>
<dbReference type="OrthoDB" id="430364at2759"/>
<dbReference type="SUPFAM" id="SSF48425">
    <property type="entry name" value="Sec7 domain"/>
    <property type="match status" value="1"/>
</dbReference>
<dbReference type="InterPro" id="IPR035999">
    <property type="entry name" value="Sec7_dom_sf"/>
</dbReference>
<dbReference type="Gene3D" id="1.10.220.20">
    <property type="match status" value="1"/>
</dbReference>
<dbReference type="AlphaFoldDB" id="A0A7T8GVR2"/>
<reference evidence="4" key="1">
    <citation type="submission" date="2021-01" db="EMBL/GenBank/DDBJ databases">
        <title>Caligus Genome Assembly.</title>
        <authorList>
            <person name="Gallardo-Escarate C."/>
        </authorList>
    </citation>
    <scope>NUCLEOTIDE SEQUENCE [LARGE SCALE GENOMIC DNA]</scope>
</reference>
<dbReference type="SMART" id="SM00222">
    <property type="entry name" value="Sec7"/>
    <property type="match status" value="1"/>
</dbReference>
<dbReference type="GO" id="GO:0005085">
    <property type="term" value="F:guanyl-nucleotide exchange factor activity"/>
    <property type="evidence" value="ECO:0007669"/>
    <property type="project" value="InterPro"/>
</dbReference>
<feature type="compositionally biased region" description="Low complexity" evidence="1">
    <location>
        <begin position="164"/>
        <end position="184"/>
    </location>
</feature>
<feature type="domain" description="SEC7" evidence="2">
    <location>
        <begin position="178"/>
        <end position="324"/>
    </location>
</feature>
<feature type="non-terminal residue" evidence="3">
    <location>
        <position position="355"/>
    </location>
</feature>
<name>A0A7T8GVR2_CALRO</name>
<dbReference type="Proteomes" id="UP000595437">
    <property type="component" value="Chromosome 13"/>
</dbReference>
<dbReference type="PANTHER" id="PTHR10663:SF342">
    <property type="entry name" value="FI21420P1"/>
    <property type="match status" value="1"/>
</dbReference>
<dbReference type="InterPro" id="IPR000904">
    <property type="entry name" value="Sec7_dom"/>
</dbReference>
<sequence length="355" mass="39380">SCLYETTASSEDLPLSSSFYRSSSVGASSAGLVSKRGGGVSEDPAPRRAIVYLVQSPDAIIIAISTSFTTADTLLRPISSDSSPEELPFLRRHLLQQQPHTHPHTLRLTNIHPAPIPSHIETAAPMVAAEERWEIPFSQRPLAATTPSSPHQWTAHHHPQGIPTASTKSYASATTARGSTSSTRNPRKGFSYLIRRGFLENSPQAVARFLITRKGLSKQMIGEYLGNLMYSFNMAVLACFAGEMDFSGLSLDVALRKFQTYFRMPGEAQKIERLMEIFSGRYLASNPEKRMKLEDFTKNLRNIDDGRDLDPEWLAGIYERIQSQEFSREVQQTIVAKCPILPSRIGDSFATVDSM</sequence>
<protein>
    <recommendedName>
        <fullName evidence="2">SEC7 domain-containing protein</fullName>
    </recommendedName>
</protein>
<proteinExistence type="predicted"/>
<dbReference type="GO" id="GO:0032012">
    <property type="term" value="P:regulation of ARF protein signal transduction"/>
    <property type="evidence" value="ECO:0007669"/>
    <property type="project" value="InterPro"/>
</dbReference>
<keyword evidence="4" id="KW-1185">Reference proteome</keyword>
<feature type="region of interest" description="Disordered" evidence="1">
    <location>
        <begin position="142"/>
        <end position="187"/>
    </location>
</feature>
<evidence type="ECO:0000313" key="3">
    <source>
        <dbReference type="EMBL" id="QQP38729.1"/>
    </source>
</evidence>